<dbReference type="EMBL" id="JX515588">
    <property type="protein sequence ID" value="AGO89113.1"/>
    <property type="molecule type" value="Genomic_DNA"/>
</dbReference>
<dbReference type="AlphaFoldDB" id="W8CTA1"/>
<proteinExistence type="predicted"/>
<reference evidence="1" key="1">
    <citation type="journal article" date="2014" name="PLoS ONE">
        <title>Sequential Isolation in a Patient of Raoultella planticola and Escherichia coli Bearing a Novel ISCR1 Element Carrying blaNDM-1.</title>
        <authorList>
            <person name="Li J."/>
            <person name="Lan R."/>
            <person name="Xiong Y."/>
            <person name="Ye C."/>
            <person name="Yuan M."/>
            <person name="Liu X."/>
            <person name="Chen X."/>
            <person name="Yu D."/>
            <person name="Liu B."/>
            <person name="Lin W."/>
            <person name="Bai X."/>
            <person name="Wang Y."/>
            <person name="Sun Q."/>
            <person name="Wang Y."/>
            <person name="Zhao H."/>
            <person name="Meng Q."/>
            <person name="Chen Q."/>
            <person name="Zhao A."/>
            <person name="Xu J."/>
        </authorList>
    </citation>
    <scope>NUCLEOTIDE SEQUENCE</scope>
    <source>
        <strain evidence="1">KpNDM1</strain>
        <plasmid evidence="1">pKpNDM1</plasmid>
    </source>
</reference>
<geneLocation type="plasmid" evidence="1">
    <name>pKpNDM1</name>
</geneLocation>
<accession>W8CTA1</accession>
<sequence>MVIVSLQLCLRTLAISEIINPITGDSSYNAIIYFFSGGLTSGSLSAEMPDASGTQRRRDSINLFMASSALNHARHNMRGRIQKRKIQKGCKTRPSGI</sequence>
<keyword evidence="1" id="KW-0614">Plasmid</keyword>
<name>W8CTA1_RAOPL</name>
<protein>
    <submittedName>
        <fullName evidence="1">Uncharacterized protein</fullName>
    </submittedName>
</protein>
<gene>
    <name evidence="1" type="ORF">pKpNDM1_00269</name>
</gene>
<organism evidence="1">
    <name type="scientific">Raoultella planticola</name>
    <name type="common">Klebsiella planticola</name>
    <dbReference type="NCBI Taxonomy" id="575"/>
    <lineage>
        <taxon>Bacteria</taxon>
        <taxon>Pseudomonadati</taxon>
        <taxon>Pseudomonadota</taxon>
        <taxon>Gammaproteobacteria</taxon>
        <taxon>Enterobacterales</taxon>
        <taxon>Enterobacteriaceae</taxon>
        <taxon>Klebsiella/Raoultella group</taxon>
        <taxon>Raoultella</taxon>
    </lineage>
</organism>
<evidence type="ECO:0000313" key="1">
    <source>
        <dbReference type="EMBL" id="AGO89113.1"/>
    </source>
</evidence>